<evidence type="ECO:0000259" key="1">
    <source>
        <dbReference type="Pfam" id="PF05239"/>
    </source>
</evidence>
<dbReference type="Gene3D" id="2.30.30.240">
    <property type="entry name" value="PRC-barrel domain"/>
    <property type="match status" value="1"/>
</dbReference>
<keyword evidence="3" id="KW-1185">Reference proteome</keyword>
<dbReference type="InterPro" id="IPR011033">
    <property type="entry name" value="PRC_barrel-like_sf"/>
</dbReference>
<dbReference type="Proteomes" id="UP000198860">
    <property type="component" value="Unassembled WGS sequence"/>
</dbReference>
<protein>
    <submittedName>
        <fullName evidence="2">Uncharacterized protein YrrD, contains PRC-barrel domain</fullName>
    </submittedName>
</protein>
<gene>
    <name evidence="2" type="ORF">SAMN05421677_11079</name>
</gene>
<accession>A0A1H0P6W9</accession>
<name>A0A1H0P6W9_HALAD</name>
<dbReference type="InterPro" id="IPR027275">
    <property type="entry name" value="PRC-brl_dom"/>
</dbReference>
<proteinExistence type="predicted"/>
<dbReference type="OrthoDB" id="53812at2"/>
<dbReference type="SUPFAM" id="SSF50346">
    <property type="entry name" value="PRC-barrel domain"/>
    <property type="match status" value="2"/>
</dbReference>
<dbReference type="EMBL" id="FNIZ01000010">
    <property type="protein sequence ID" value="SDP00450.1"/>
    <property type="molecule type" value="Genomic_DNA"/>
</dbReference>
<sequence length="248" mass="27365">MKKSIEIIGFPIISISAGKEIGRVKSIVINPEKGSVDFLTVEHEDWQVSVKAIPFQKIIGIGKYAITVESTHSILDLNEIPIANQLINKKVYIKGAQVMTRVGELVGEITEYYVNETNGQIISVDVTTGDQDSIEVSSEYIITYGENLIILNEEFSTGEVEASSPKEASAPVEIKKSFHFSTTANQERVNDLDRKQDELLEGKQATKNIVNSQGETVVTEGTVLTKTEIDQLKQYGPSVMVELSMNVK</sequence>
<dbReference type="Pfam" id="PF05239">
    <property type="entry name" value="PRC"/>
    <property type="match status" value="2"/>
</dbReference>
<reference evidence="3" key="1">
    <citation type="submission" date="2016-10" db="EMBL/GenBank/DDBJ databases">
        <authorList>
            <person name="Varghese N."/>
            <person name="Submissions S."/>
        </authorList>
    </citation>
    <scope>NUCLEOTIDE SEQUENCE [LARGE SCALE GENOMIC DNA]</scope>
    <source>
        <strain evidence="3">CGMCC 1.3703</strain>
    </source>
</reference>
<dbReference type="AlphaFoldDB" id="A0A1H0P6W9"/>
<evidence type="ECO:0000313" key="3">
    <source>
        <dbReference type="Proteomes" id="UP000198860"/>
    </source>
</evidence>
<feature type="domain" description="PRC-barrel" evidence="1">
    <location>
        <begin position="6"/>
        <end position="72"/>
    </location>
</feature>
<evidence type="ECO:0000313" key="2">
    <source>
        <dbReference type="EMBL" id="SDP00450.1"/>
    </source>
</evidence>
<organism evidence="2 3">
    <name type="scientific">Halobacillus aidingensis</name>
    <dbReference type="NCBI Taxonomy" id="240303"/>
    <lineage>
        <taxon>Bacteria</taxon>
        <taxon>Bacillati</taxon>
        <taxon>Bacillota</taxon>
        <taxon>Bacilli</taxon>
        <taxon>Bacillales</taxon>
        <taxon>Bacillaceae</taxon>
        <taxon>Halobacillus</taxon>
    </lineage>
</organism>
<dbReference type="STRING" id="240303.SAMN05421677_11079"/>
<feature type="domain" description="PRC-barrel" evidence="1">
    <location>
        <begin position="93"/>
        <end position="145"/>
    </location>
</feature>
<dbReference type="RefSeq" id="WP_089652678.1">
    <property type="nucleotide sequence ID" value="NZ_FNIZ01000010.1"/>
</dbReference>